<proteinExistence type="predicted"/>
<evidence type="ECO:0000256" key="1">
    <source>
        <dbReference type="SAM" id="Phobius"/>
    </source>
</evidence>
<dbReference type="Pfam" id="PF07238">
    <property type="entry name" value="PilZ"/>
    <property type="match status" value="1"/>
</dbReference>
<comment type="caution">
    <text evidence="3">The sequence shown here is derived from an EMBL/GenBank/DDBJ whole genome shotgun (WGS) entry which is preliminary data.</text>
</comment>
<dbReference type="EMBL" id="QQNB01000001">
    <property type="protein sequence ID" value="RDE06935.1"/>
    <property type="molecule type" value="Genomic_DNA"/>
</dbReference>
<evidence type="ECO:0000313" key="3">
    <source>
        <dbReference type="EMBL" id="RDE06935.1"/>
    </source>
</evidence>
<accession>A0A369VZ89</accession>
<dbReference type="SUPFAM" id="SSF141371">
    <property type="entry name" value="PilZ domain-like"/>
    <property type="match status" value="1"/>
</dbReference>
<gene>
    <name evidence="3" type="ORF">DVW87_04500</name>
</gene>
<dbReference type="InterPro" id="IPR009875">
    <property type="entry name" value="PilZ_domain"/>
</dbReference>
<name>A0A369VZ89_9SPHN</name>
<feature type="domain" description="PilZ" evidence="2">
    <location>
        <begin position="13"/>
        <end position="89"/>
    </location>
</feature>
<dbReference type="GO" id="GO:0035438">
    <property type="term" value="F:cyclic-di-GMP binding"/>
    <property type="evidence" value="ECO:0007669"/>
    <property type="project" value="InterPro"/>
</dbReference>
<protein>
    <recommendedName>
        <fullName evidence="2">PilZ domain-containing protein</fullName>
    </recommendedName>
</protein>
<dbReference type="Proteomes" id="UP000253918">
    <property type="component" value="Unassembled WGS sequence"/>
</dbReference>
<reference evidence="3 4" key="1">
    <citation type="submission" date="2018-07" db="EMBL/GenBank/DDBJ databases">
        <title>a novel species of Sphingomonas isolated from the rhizosphere soil of Araceae plant.</title>
        <authorList>
            <person name="Zhiyong W."/>
            <person name="Qinglan Z."/>
            <person name="Zhiwei F."/>
            <person name="Ding X."/>
            <person name="Gejiao W."/>
            <person name="Shixue Z."/>
        </authorList>
    </citation>
    <scope>NUCLEOTIDE SEQUENCE [LARGE SCALE GENOMIC DNA]</scope>
    <source>
        <strain evidence="3 4">WZY 27</strain>
    </source>
</reference>
<feature type="transmembrane region" description="Helical" evidence="1">
    <location>
        <begin position="135"/>
        <end position="154"/>
    </location>
</feature>
<keyword evidence="1" id="KW-1133">Transmembrane helix</keyword>
<dbReference type="AlphaFoldDB" id="A0A369VZ89"/>
<keyword evidence="4" id="KW-1185">Reference proteome</keyword>
<sequence>MRPSAKAGAVKKREPRRPCLVKARMRDGADWTDVVIHNMSSRGLLASCARALRPGAVIEIRRVHHIIIGRVVWARGRSVGVRTQDRIDIDGIIAARAPDRPPAVQEDAERRNTSRALTQRDIAERAERSRTTARLFQFVLLTGAVGGGALLLATEMLRLLGGTLGRVTAALAGTAG</sequence>
<evidence type="ECO:0000313" key="4">
    <source>
        <dbReference type="Proteomes" id="UP000253918"/>
    </source>
</evidence>
<organism evidence="3 4">
    <name type="scientific">Sphingomonas aracearum</name>
    <dbReference type="NCBI Taxonomy" id="2283317"/>
    <lineage>
        <taxon>Bacteria</taxon>
        <taxon>Pseudomonadati</taxon>
        <taxon>Pseudomonadota</taxon>
        <taxon>Alphaproteobacteria</taxon>
        <taxon>Sphingomonadales</taxon>
        <taxon>Sphingomonadaceae</taxon>
        <taxon>Sphingomonas</taxon>
    </lineage>
</organism>
<keyword evidence="1" id="KW-0472">Membrane</keyword>
<keyword evidence="1" id="KW-0812">Transmembrane</keyword>
<evidence type="ECO:0000259" key="2">
    <source>
        <dbReference type="Pfam" id="PF07238"/>
    </source>
</evidence>